<dbReference type="AlphaFoldDB" id="A0A1Q9YHQ7"/>
<accession>A0A1Q9YHQ7</accession>
<evidence type="ECO:0000313" key="1">
    <source>
        <dbReference type="EMBL" id="OLU43700.1"/>
    </source>
</evidence>
<name>A0A1Q9YHQ7_9FIRM</name>
<proteinExistence type="predicted"/>
<dbReference type="EMBL" id="MPJZ01000095">
    <property type="protein sequence ID" value="OLU43700.1"/>
    <property type="molecule type" value="Genomic_DNA"/>
</dbReference>
<dbReference type="RefSeq" id="WP_178390122.1">
    <property type="nucleotide sequence ID" value="NZ_CANASY010000009.1"/>
</dbReference>
<sequence length="77" mass="8181">MRVRQLAGFAAGLLLYSESARQQLVSVNMLSRPFGMPGSSAAIVSSIKSLFEQTVQEAAAMLSLEDLERVAGLLPVA</sequence>
<organism evidence="1 2">
    <name type="scientific">Faecalibaculum rodentium</name>
    <dbReference type="NCBI Taxonomy" id="1702221"/>
    <lineage>
        <taxon>Bacteria</taxon>
        <taxon>Bacillati</taxon>
        <taxon>Bacillota</taxon>
        <taxon>Erysipelotrichia</taxon>
        <taxon>Erysipelotrichales</taxon>
        <taxon>Erysipelotrichaceae</taxon>
        <taxon>Faecalibaculum</taxon>
    </lineage>
</organism>
<comment type="caution">
    <text evidence="1">The sequence shown here is derived from an EMBL/GenBank/DDBJ whole genome shotgun (WGS) entry which is preliminary data.</text>
</comment>
<gene>
    <name evidence="1" type="ORF">BO223_11115</name>
</gene>
<dbReference type="Proteomes" id="UP000186758">
    <property type="component" value="Unassembled WGS sequence"/>
</dbReference>
<reference evidence="1 2" key="1">
    <citation type="submission" date="2016-11" db="EMBL/GenBank/DDBJ databases">
        <title>Description of two novel members of the family Erysipelotrichaceae: Ileibacterium lipovorans gen. nov., sp. nov. and Dubosiella newyorkensis, gen. nov., sp. nov.</title>
        <authorList>
            <person name="Cox L.M."/>
            <person name="Sohn J."/>
            <person name="Tyrrell K.L."/>
            <person name="Citron D.M."/>
            <person name="Lawson P.A."/>
            <person name="Patel N.B."/>
            <person name="Iizumi T."/>
            <person name="Perez-Perez G.I."/>
            <person name="Goldstein E.J."/>
            <person name="Blaser M.J."/>
        </authorList>
    </citation>
    <scope>NUCLEOTIDE SEQUENCE [LARGE SCALE GENOMIC DNA]</scope>
    <source>
        <strain evidence="1 2">NYU-BL-K8</strain>
    </source>
</reference>
<evidence type="ECO:0000313" key="2">
    <source>
        <dbReference type="Proteomes" id="UP000186758"/>
    </source>
</evidence>
<protein>
    <submittedName>
        <fullName evidence="1">Uncharacterized protein</fullName>
    </submittedName>
</protein>